<accession>A0ABN9PNF2</accession>
<dbReference type="Proteomes" id="UP001189429">
    <property type="component" value="Unassembled WGS sequence"/>
</dbReference>
<protein>
    <submittedName>
        <fullName evidence="2">Uncharacterized protein</fullName>
    </submittedName>
</protein>
<reference evidence="2" key="1">
    <citation type="submission" date="2023-10" db="EMBL/GenBank/DDBJ databases">
        <authorList>
            <person name="Chen Y."/>
            <person name="Shah S."/>
            <person name="Dougan E. K."/>
            <person name="Thang M."/>
            <person name="Chan C."/>
        </authorList>
    </citation>
    <scope>NUCLEOTIDE SEQUENCE [LARGE SCALE GENOMIC DNA]</scope>
</reference>
<evidence type="ECO:0000313" key="3">
    <source>
        <dbReference type="Proteomes" id="UP001189429"/>
    </source>
</evidence>
<keyword evidence="3" id="KW-1185">Reference proteome</keyword>
<sequence length="147" mass="15459">MVGGRAPNLMHRRAAEQEDGRDCADTLGQEARVRAHAGSLVSTRGAREKAPRLRDVSPPTDADGSRVAAGPPASLRSAEGGGSESETATSWDSGCPESAAWSIALSARVTPPREVFTSQREGLPLLRRPGGHHPRAVRALLPARPAE</sequence>
<comment type="caution">
    <text evidence="2">The sequence shown here is derived from an EMBL/GenBank/DDBJ whole genome shotgun (WGS) entry which is preliminary data.</text>
</comment>
<dbReference type="EMBL" id="CAUYUJ010000863">
    <property type="protein sequence ID" value="CAK0792907.1"/>
    <property type="molecule type" value="Genomic_DNA"/>
</dbReference>
<gene>
    <name evidence="2" type="ORF">PCOR1329_LOCUS3353</name>
</gene>
<feature type="compositionally biased region" description="Basic and acidic residues" evidence="1">
    <location>
        <begin position="45"/>
        <end position="55"/>
    </location>
</feature>
<evidence type="ECO:0000313" key="2">
    <source>
        <dbReference type="EMBL" id="CAK0792907.1"/>
    </source>
</evidence>
<feature type="compositionally biased region" description="Basic and acidic residues" evidence="1">
    <location>
        <begin position="13"/>
        <end position="24"/>
    </location>
</feature>
<proteinExistence type="predicted"/>
<feature type="region of interest" description="Disordered" evidence="1">
    <location>
        <begin position="112"/>
        <end position="147"/>
    </location>
</feature>
<feature type="region of interest" description="Disordered" evidence="1">
    <location>
        <begin position="1"/>
        <end position="95"/>
    </location>
</feature>
<evidence type="ECO:0000256" key="1">
    <source>
        <dbReference type="SAM" id="MobiDB-lite"/>
    </source>
</evidence>
<organism evidence="2 3">
    <name type="scientific">Prorocentrum cordatum</name>
    <dbReference type="NCBI Taxonomy" id="2364126"/>
    <lineage>
        <taxon>Eukaryota</taxon>
        <taxon>Sar</taxon>
        <taxon>Alveolata</taxon>
        <taxon>Dinophyceae</taxon>
        <taxon>Prorocentrales</taxon>
        <taxon>Prorocentraceae</taxon>
        <taxon>Prorocentrum</taxon>
    </lineage>
</organism>
<name>A0ABN9PNF2_9DINO</name>
<feature type="compositionally biased region" description="Low complexity" evidence="1">
    <location>
        <begin position="137"/>
        <end position="147"/>
    </location>
</feature>